<proteinExistence type="predicted"/>
<organism evidence="3">
    <name type="scientific">freshwater metagenome</name>
    <dbReference type="NCBI Taxonomy" id="449393"/>
    <lineage>
        <taxon>unclassified sequences</taxon>
        <taxon>metagenomes</taxon>
        <taxon>ecological metagenomes</taxon>
    </lineage>
</organism>
<reference evidence="3" key="1">
    <citation type="submission" date="2020-05" db="EMBL/GenBank/DDBJ databases">
        <authorList>
            <person name="Chiriac C."/>
            <person name="Salcher M."/>
            <person name="Ghai R."/>
            <person name="Kavagutti S V."/>
        </authorList>
    </citation>
    <scope>NUCLEOTIDE SEQUENCE</scope>
</reference>
<keyword evidence="2" id="KW-0472">Membrane</keyword>
<feature type="region of interest" description="Disordered" evidence="1">
    <location>
        <begin position="82"/>
        <end position="109"/>
    </location>
</feature>
<protein>
    <submittedName>
        <fullName evidence="3">Unannotated protein</fullName>
    </submittedName>
</protein>
<dbReference type="InterPro" id="IPR021449">
    <property type="entry name" value="DUF3099"/>
</dbReference>
<accession>A0A6J6HTF1</accession>
<evidence type="ECO:0000256" key="1">
    <source>
        <dbReference type="SAM" id="MobiDB-lite"/>
    </source>
</evidence>
<feature type="compositionally biased region" description="Polar residues" evidence="1">
    <location>
        <begin position="99"/>
        <end position="109"/>
    </location>
</feature>
<evidence type="ECO:0000313" key="3">
    <source>
        <dbReference type="EMBL" id="CAB4616167.1"/>
    </source>
</evidence>
<keyword evidence="2" id="KW-1133">Transmembrane helix</keyword>
<sequence>MASDQSTGDEVYRISGAGRSLSDDVSARTRRYLISMAVRTACFIGCVVSFVVLKNVILGWILFTGALLLPYVAVVIANGKPQRTAPLPTTTLLDPRQSLPPSSDPTNSA</sequence>
<evidence type="ECO:0000256" key="2">
    <source>
        <dbReference type="SAM" id="Phobius"/>
    </source>
</evidence>
<feature type="compositionally biased region" description="Low complexity" evidence="1">
    <location>
        <begin position="86"/>
        <end position="95"/>
    </location>
</feature>
<keyword evidence="2" id="KW-0812">Transmembrane</keyword>
<dbReference type="AlphaFoldDB" id="A0A6J6HTF1"/>
<dbReference type="Pfam" id="PF11298">
    <property type="entry name" value="DUF3099"/>
    <property type="match status" value="1"/>
</dbReference>
<dbReference type="EMBL" id="CAEZVF010000017">
    <property type="protein sequence ID" value="CAB4616167.1"/>
    <property type="molecule type" value="Genomic_DNA"/>
</dbReference>
<feature type="transmembrane region" description="Helical" evidence="2">
    <location>
        <begin position="32"/>
        <end position="51"/>
    </location>
</feature>
<name>A0A6J6HTF1_9ZZZZ</name>
<feature type="transmembrane region" description="Helical" evidence="2">
    <location>
        <begin position="57"/>
        <end position="77"/>
    </location>
</feature>
<gene>
    <name evidence="3" type="ORF">UFOPK1939_00211</name>
</gene>